<dbReference type="PANTHER" id="PTHR12526">
    <property type="entry name" value="GLYCOSYLTRANSFERASE"/>
    <property type="match status" value="1"/>
</dbReference>
<dbReference type="Gene3D" id="3.40.50.2000">
    <property type="entry name" value="Glycogen Phosphorylase B"/>
    <property type="match status" value="2"/>
</dbReference>
<proteinExistence type="predicted"/>
<comment type="caution">
    <text evidence="2">The sequence shown here is derived from an EMBL/GenBank/DDBJ whole genome shotgun (WGS) entry which is preliminary data.</text>
</comment>
<dbReference type="InterPro" id="IPR001296">
    <property type="entry name" value="Glyco_trans_1"/>
</dbReference>
<name>A0A934HZL4_9CLOT</name>
<dbReference type="CDD" id="cd03820">
    <property type="entry name" value="GT4_AmsD-like"/>
    <property type="match status" value="1"/>
</dbReference>
<dbReference type="SUPFAM" id="SSF53756">
    <property type="entry name" value="UDP-Glycosyltransferase/glycogen phosphorylase"/>
    <property type="match status" value="1"/>
</dbReference>
<feature type="domain" description="Glycosyl transferase family 1" evidence="1">
    <location>
        <begin position="216"/>
        <end position="371"/>
    </location>
</feature>
<keyword evidence="3" id="KW-1185">Reference proteome</keyword>
<dbReference type="GO" id="GO:0016757">
    <property type="term" value="F:glycosyltransferase activity"/>
    <property type="evidence" value="ECO:0007669"/>
    <property type="project" value="InterPro"/>
</dbReference>
<dbReference type="PANTHER" id="PTHR12526:SF630">
    <property type="entry name" value="GLYCOSYLTRANSFERASE"/>
    <property type="match status" value="1"/>
</dbReference>
<protein>
    <submittedName>
        <fullName evidence="2">Glycosyltransferase family 4 protein</fullName>
    </submittedName>
</protein>
<dbReference type="EMBL" id="JAEEGB010000014">
    <property type="protein sequence ID" value="MBI6873653.1"/>
    <property type="molecule type" value="Genomic_DNA"/>
</dbReference>
<accession>A0A934HZL4</accession>
<dbReference type="AlphaFoldDB" id="A0A934HZL4"/>
<reference evidence="2" key="1">
    <citation type="submission" date="2020-12" db="EMBL/GenBank/DDBJ databases">
        <title>Clostridium thailandense sp. nov., a novel acetogenic bacterium isolated from peat land soil in Thailand.</title>
        <authorList>
            <person name="Chaikitkaew S."/>
            <person name="Birkeland N.K."/>
        </authorList>
    </citation>
    <scope>NUCLEOTIDE SEQUENCE</scope>
    <source>
        <strain evidence="2">DSM 17425</strain>
    </source>
</reference>
<evidence type="ECO:0000313" key="2">
    <source>
        <dbReference type="EMBL" id="MBI6873653.1"/>
    </source>
</evidence>
<gene>
    <name evidence="2" type="ORF">I6U51_13180</name>
</gene>
<evidence type="ECO:0000259" key="1">
    <source>
        <dbReference type="Pfam" id="PF00534"/>
    </source>
</evidence>
<dbReference type="Proteomes" id="UP000622687">
    <property type="component" value="Unassembled WGS sequence"/>
</dbReference>
<evidence type="ECO:0000313" key="3">
    <source>
        <dbReference type="Proteomes" id="UP000622687"/>
    </source>
</evidence>
<dbReference type="RefSeq" id="WP_211143076.1">
    <property type="nucleotide sequence ID" value="NZ_JAEEGB010000014.1"/>
</dbReference>
<dbReference type="Pfam" id="PF00534">
    <property type="entry name" value="Glycos_transf_1"/>
    <property type="match status" value="1"/>
</dbReference>
<organism evidence="2 3">
    <name type="scientific">Clostridium aciditolerans</name>
    <dbReference type="NCBI Taxonomy" id="339861"/>
    <lineage>
        <taxon>Bacteria</taxon>
        <taxon>Bacillati</taxon>
        <taxon>Bacillota</taxon>
        <taxon>Clostridia</taxon>
        <taxon>Eubacteriales</taxon>
        <taxon>Clostridiaceae</taxon>
        <taxon>Clostridium</taxon>
    </lineage>
</organism>
<sequence>MKICFVMTNIFSLGGVQRVVSVLSNELIKEHEIDILCISEKPKGNNNLYNLNHKINVEFNNSLNKTNILSKIFRKIIKDVNRKTGILNKETHYKKLINLYFPNKVRKKFAEYLNKKQYDVIIGVEGLYSILLGSIKESLNSKVLGWQHNSYNAYLKNPNRYYWNLDTLFNKYIYKLDKYVVLTNHDKIIYKNKKDIDCDVIYNPLSFESNEKSTCSKKNILFVGRLEERQKGIDLLIQAFSKVCLKNKDWILKIVGDGSDKEKLEQLIEGLKLTERVKIKPPTNNIKEYYLDSSIFVSSSRWEGFGLVITEAMECGLPVVAFANSGPREIITRNYENGILVPCEDVDSLANAMLDLINNEEKRNKISKLAIERAKDFSLSKISEAWNDIFNALI</sequence>